<dbReference type="RefSeq" id="WP_081822024.1">
    <property type="nucleotide sequence ID" value="NZ_FNZX01000004.1"/>
</dbReference>
<feature type="domain" description="Nudix hydrolase" evidence="3">
    <location>
        <begin position="39"/>
        <end position="170"/>
    </location>
</feature>
<dbReference type="GO" id="GO:0006753">
    <property type="term" value="P:nucleoside phosphate metabolic process"/>
    <property type="evidence" value="ECO:0007669"/>
    <property type="project" value="TreeGrafter"/>
</dbReference>
<dbReference type="GO" id="GO:0016787">
    <property type="term" value="F:hydrolase activity"/>
    <property type="evidence" value="ECO:0007669"/>
    <property type="project" value="UniProtKB-KW"/>
</dbReference>
<dbReference type="Proteomes" id="UP000182321">
    <property type="component" value="Unassembled WGS sequence"/>
</dbReference>
<comment type="cofactor">
    <cofactor evidence="1">
        <name>Mg(2+)</name>
        <dbReference type="ChEBI" id="CHEBI:18420"/>
    </cofactor>
</comment>
<organism evidence="4 5">
    <name type="scientific">Pseudobutyrivibrio ruminis</name>
    <dbReference type="NCBI Taxonomy" id="46206"/>
    <lineage>
        <taxon>Bacteria</taxon>
        <taxon>Bacillati</taxon>
        <taxon>Bacillota</taxon>
        <taxon>Clostridia</taxon>
        <taxon>Lachnospirales</taxon>
        <taxon>Lachnospiraceae</taxon>
        <taxon>Pseudobutyrivibrio</taxon>
    </lineage>
</organism>
<evidence type="ECO:0000256" key="2">
    <source>
        <dbReference type="ARBA" id="ARBA00022801"/>
    </source>
</evidence>
<evidence type="ECO:0000313" key="5">
    <source>
        <dbReference type="Proteomes" id="UP000182321"/>
    </source>
</evidence>
<reference evidence="5" key="1">
    <citation type="submission" date="2016-10" db="EMBL/GenBank/DDBJ databases">
        <authorList>
            <person name="Varghese N."/>
        </authorList>
    </citation>
    <scope>NUCLEOTIDE SEQUENCE [LARGE SCALE GENOMIC DNA]</scope>
    <source>
        <strain evidence="5">ACV-9</strain>
    </source>
</reference>
<dbReference type="SUPFAM" id="SSF55811">
    <property type="entry name" value="Nudix"/>
    <property type="match status" value="1"/>
</dbReference>
<proteinExistence type="predicted"/>
<evidence type="ECO:0000259" key="3">
    <source>
        <dbReference type="PROSITE" id="PS51462"/>
    </source>
</evidence>
<keyword evidence="2" id="KW-0378">Hydrolase</keyword>
<dbReference type="AlphaFoldDB" id="A0A1H7GDP9"/>
<dbReference type="InterPro" id="IPR000086">
    <property type="entry name" value="NUDIX_hydrolase_dom"/>
</dbReference>
<accession>A0A1H7GDP9</accession>
<protein>
    <submittedName>
        <fullName evidence="4">ADP-ribose pyrophosphatase</fullName>
    </submittedName>
</protein>
<name>A0A1H7GDP9_9FIRM</name>
<evidence type="ECO:0000256" key="1">
    <source>
        <dbReference type="ARBA" id="ARBA00001946"/>
    </source>
</evidence>
<dbReference type="PROSITE" id="PS51462">
    <property type="entry name" value="NUDIX"/>
    <property type="match status" value="1"/>
</dbReference>
<keyword evidence="5" id="KW-1185">Reference proteome</keyword>
<evidence type="ECO:0000313" key="4">
    <source>
        <dbReference type="EMBL" id="SEK34972.1"/>
    </source>
</evidence>
<dbReference type="GO" id="GO:0019693">
    <property type="term" value="P:ribose phosphate metabolic process"/>
    <property type="evidence" value="ECO:0007669"/>
    <property type="project" value="TreeGrafter"/>
</dbReference>
<dbReference type="Gene3D" id="3.90.79.10">
    <property type="entry name" value="Nucleoside Triphosphate Pyrophosphohydrolase"/>
    <property type="match status" value="1"/>
</dbReference>
<dbReference type="InterPro" id="IPR015797">
    <property type="entry name" value="NUDIX_hydrolase-like_dom_sf"/>
</dbReference>
<dbReference type="Pfam" id="PF00293">
    <property type="entry name" value="NUDIX"/>
    <property type="match status" value="1"/>
</dbReference>
<gene>
    <name evidence="4" type="ORF">SAMN02910377_00687</name>
</gene>
<dbReference type="EMBL" id="FNZX01000004">
    <property type="protein sequence ID" value="SEK34972.1"/>
    <property type="molecule type" value="Genomic_DNA"/>
</dbReference>
<dbReference type="CDD" id="cd03424">
    <property type="entry name" value="NUDIX_ADPRase_Nudt5_UGPPase_Nudt14"/>
    <property type="match status" value="1"/>
</dbReference>
<dbReference type="PANTHER" id="PTHR11839">
    <property type="entry name" value="UDP/ADP-SUGAR PYROPHOSPHATASE"/>
    <property type="match status" value="1"/>
</dbReference>
<sequence length="179" mass="20259">MEKIERVKRELVHKGAILDIYEDTVRLPNGKEEKWDFVSHRMGAACVLAVHPSGKIIMVRQYRNALDRFTLEVPAGKRDSVDEDTSICAARELEEETGFRAGKLEKLLSLKSTVAFCDEFIDVYLATDLKEIGEQHLDEAEDIDIELYDLEDLLVMCYSGKLQDAKTVAAIMAYAAKMN</sequence>
<dbReference type="PANTHER" id="PTHR11839:SF18">
    <property type="entry name" value="NUDIX HYDROLASE DOMAIN-CONTAINING PROTEIN"/>
    <property type="match status" value="1"/>
</dbReference>